<keyword evidence="4 13" id="KW-0158">Chromosome</keyword>
<keyword evidence="11 13" id="KW-0539">Nucleus</keyword>
<dbReference type="SMART" id="SM00975">
    <property type="entry name" value="Telomerase_RBD"/>
    <property type="match status" value="1"/>
</dbReference>
<comment type="similarity">
    <text evidence="1 13">Belongs to the reverse transcriptase family. Telomerase subfamily.</text>
</comment>
<dbReference type="PANTHER" id="PTHR12066:SF0">
    <property type="entry name" value="TELOMERASE REVERSE TRANSCRIPTASE"/>
    <property type="match status" value="1"/>
</dbReference>
<evidence type="ECO:0000256" key="5">
    <source>
        <dbReference type="ARBA" id="ARBA00022679"/>
    </source>
</evidence>
<dbReference type="Gene3D" id="1.10.132.70">
    <property type="match status" value="1"/>
</dbReference>
<keyword evidence="6 13" id="KW-0548">Nucleotidyltransferase</keyword>
<keyword evidence="7 13" id="KW-0479">Metal-binding</keyword>
<sequence length="970" mass="111050">MDVPLSLLDANINKAIFVLLQGELEQASLWSLILQLRTPGQVSNFIYYASLIYKDLKGLSSWLTEAVFASFLKNLGFFSLYLKYGHNVLLELFKYPIVLSSNISGKRILLSEPQTPLTSQPYFRDKSISFTPRISPVQYVSNCLEEFISIIQEHPMNVRFIFFCKTRPYIRAFHSLALLGSATATWHLSILPSQCLSAFYQTMSSVTFKFPYTAFSTRSFSSLLQLCTSYSRLMPNNISNSNFKVRIAKLISVFRSKMKRLSHNLTFLKDKKLQSLLQSFDFDTHSRVFLDETGAPRRAPLPLSVHKITLYLILYCKSIGAFSILGKRNVRIFHSHLFHFVSQPMNGFMTLRELTSSISTKEFLIPATTISKVEGKVRQHLLAYFVVYLMDFVILPALYQSFSAVSMHTELSSRIEMANSMVPALLSRSLWANYKNYLIGSSARLEIAATYEFVCSLSNIHSISLTSEDPVDRTFWKQVSPGRLSFVYKSNGRVRPLCNFSFCSRQHRVSLNSFLRSALQVIVFELERPRNKYLQAHLAKNLSHVATDYAAWLHATYTENPEAQIYMVTTDMITAFESVSVPRLLYYISHYIVSENTYVVLTYKEIAPGKMPKIRTVALSCQCNGCVSMDSISRYLLCKETFKKQPNSVLYPMHARIYRREDIIKMLELHLLNPLVIHEGGVYRLTSGIPQGSVISTVLFNCYSSLLHVQLLNTGIVSSRLFFYRTFVDDWLLLTTSIAFLDAYIKYLNTMRDHGAYFRLACFTKPHRNSPFGPTATIDCSREPVPKKSLYTSNFNQDTSKLNIPRYCGYIFLDNVAIVDVLKWFSLARVNGSLSYPMIFGSGVSVMQRLRSIFKKRIRDLRYFIERTAQSSDAHTPMKALFAPHISADGSILYLYIRAVTSCILCYPRNIRYSESLRILLRSTFCSLKAAVWTHPTSRAMFIHISKRIILHVYGHNPRIRGLLLGMLNK</sequence>
<dbReference type="PROSITE" id="PS50878">
    <property type="entry name" value="RT_POL"/>
    <property type="match status" value="1"/>
</dbReference>
<gene>
    <name evidence="15" type="ORF">GLP15_3979</name>
</gene>
<keyword evidence="8 13" id="KW-0460">Magnesium</keyword>
<reference evidence="15 16" key="1">
    <citation type="journal article" date="2010" name="BMC Genomics">
        <title>Genome analysis and comparative genomics of a Giardia intestinalis assemblage E isolate.</title>
        <authorList>
            <person name="Jerlstrom-Hultqvist J."/>
            <person name="Franzen O."/>
            <person name="Ankarklev J."/>
            <person name="Xu F."/>
            <person name="Nohynkova E."/>
            <person name="Andersson J.O."/>
            <person name="Svard S.G."/>
            <person name="Andersson B."/>
        </authorList>
    </citation>
    <scope>NUCLEOTIDE SEQUENCE [LARGE SCALE GENOMIC DNA]</scope>
    <source>
        <strain evidence="15 16">P15</strain>
    </source>
</reference>
<dbReference type="GO" id="GO:0042162">
    <property type="term" value="F:telomeric DNA binding"/>
    <property type="evidence" value="ECO:0007669"/>
    <property type="project" value="TreeGrafter"/>
</dbReference>
<evidence type="ECO:0000256" key="11">
    <source>
        <dbReference type="ARBA" id="ARBA00023242"/>
    </source>
</evidence>
<evidence type="ECO:0000256" key="7">
    <source>
        <dbReference type="ARBA" id="ARBA00022723"/>
    </source>
</evidence>
<organism evidence="15 16">
    <name type="scientific">Giardia intestinalis (strain P15)</name>
    <name type="common">Giardia lamblia</name>
    <dbReference type="NCBI Taxonomy" id="658858"/>
    <lineage>
        <taxon>Eukaryota</taxon>
        <taxon>Metamonada</taxon>
        <taxon>Diplomonadida</taxon>
        <taxon>Hexamitidae</taxon>
        <taxon>Giardiinae</taxon>
        <taxon>Giardia</taxon>
    </lineage>
</organism>
<dbReference type="InterPro" id="IPR000477">
    <property type="entry name" value="RT_dom"/>
</dbReference>
<feature type="domain" description="Reverse transcriptase" evidence="14">
    <location>
        <begin position="468"/>
        <end position="812"/>
    </location>
</feature>
<comment type="caution">
    <text evidence="15">The sequence shown here is derived from an EMBL/GenBank/DDBJ whole genome shotgun (WGS) entry which is preliminary data.</text>
</comment>
<evidence type="ECO:0000256" key="2">
    <source>
        <dbReference type="ARBA" id="ARBA00012493"/>
    </source>
</evidence>
<dbReference type="InterPro" id="IPR021891">
    <property type="entry name" value="Telomerase_RBD"/>
</dbReference>
<comment type="subcellular location">
    <subcellularLocation>
        <location evidence="13">Nucleus</location>
    </subcellularLocation>
    <subcellularLocation>
        <location evidence="13">Chromosome</location>
        <location evidence="13">Telomere</location>
    </subcellularLocation>
</comment>
<evidence type="ECO:0000256" key="8">
    <source>
        <dbReference type="ARBA" id="ARBA00022842"/>
    </source>
</evidence>
<evidence type="ECO:0000256" key="10">
    <source>
        <dbReference type="ARBA" id="ARBA00022918"/>
    </source>
</evidence>
<evidence type="ECO:0000256" key="3">
    <source>
        <dbReference type="ARBA" id="ARBA00016182"/>
    </source>
</evidence>
<dbReference type="GO" id="GO:0046872">
    <property type="term" value="F:metal ion binding"/>
    <property type="evidence" value="ECO:0007669"/>
    <property type="project" value="UniProtKB-KW"/>
</dbReference>
<dbReference type="CDD" id="cd01648">
    <property type="entry name" value="TERT"/>
    <property type="match status" value="1"/>
</dbReference>
<dbReference type="InterPro" id="IPR043502">
    <property type="entry name" value="DNA/RNA_pol_sf"/>
</dbReference>
<dbReference type="PRINTS" id="PR01365">
    <property type="entry name" value="TELOMERASERT"/>
</dbReference>
<dbReference type="GO" id="GO:0007004">
    <property type="term" value="P:telomere maintenance via telomerase"/>
    <property type="evidence" value="ECO:0007669"/>
    <property type="project" value="TreeGrafter"/>
</dbReference>
<dbReference type="GO" id="GO:0000781">
    <property type="term" value="C:chromosome, telomeric region"/>
    <property type="evidence" value="ECO:0007669"/>
    <property type="project" value="UniProtKB-SubCell"/>
</dbReference>
<dbReference type="AlphaFoldDB" id="E1F1V0"/>
<dbReference type="VEuPathDB" id="GiardiaDB:GLP15_3979"/>
<comment type="catalytic activity">
    <reaction evidence="12 13">
        <text>DNA(n) + a 2'-deoxyribonucleoside 5'-triphosphate = DNA(n+1) + diphosphate</text>
        <dbReference type="Rhea" id="RHEA:22508"/>
        <dbReference type="Rhea" id="RHEA-COMP:17339"/>
        <dbReference type="Rhea" id="RHEA-COMP:17340"/>
        <dbReference type="ChEBI" id="CHEBI:33019"/>
        <dbReference type="ChEBI" id="CHEBI:61560"/>
        <dbReference type="ChEBI" id="CHEBI:173112"/>
        <dbReference type="EC" id="2.7.7.49"/>
    </reaction>
</comment>
<dbReference type="EC" id="2.7.7.49" evidence="2 13"/>
<dbReference type="GO" id="GO:0003720">
    <property type="term" value="F:telomerase activity"/>
    <property type="evidence" value="ECO:0007669"/>
    <property type="project" value="InterPro"/>
</dbReference>
<evidence type="ECO:0000256" key="6">
    <source>
        <dbReference type="ARBA" id="ARBA00022695"/>
    </source>
</evidence>
<dbReference type="OMA" id="MNVRFIF"/>
<dbReference type="GO" id="GO:0070034">
    <property type="term" value="F:telomerase RNA binding"/>
    <property type="evidence" value="ECO:0007669"/>
    <property type="project" value="TreeGrafter"/>
</dbReference>
<dbReference type="Proteomes" id="UP000008974">
    <property type="component" value="Unassembled WGS sequence"/>
</dbReference>
<evidence type="ECO:0000256" key="9">
    <source>
        <dbReference type="ARBA" id="ARBA00022895"/>
    </source>
</evidence>
<protein>
    <recommendedName>
        <fullName evidence="3 13">Telomerase reverse transcriptase</fullName>
        <ecNumber evidence="2 13">2.7.7.49</ecNumber>
    </recommendedName>
    <alternativeName>
        <fullName evidence="13">Telomerase catalytic subunit</fullName>
    </alternativeName>
</protein>
<dbReference type="Pfam" id="PF12009">
    <property type="entry name" value="Telomerase_RBD"/>
    <property type="match status" value="1"/>
</dbReference>
<keyword evidence="10 13" id="KW-0695">RNA-directed DNA polymerase</keyword>
<dbReference type="STRING" id="658858.E1F1V0"/>
<dbReference type="EMBL" id="ACVC01000126">
    <property type="protein sequence ID" value="EFO63565.1"/>
    <property type="molecule type" value="Genomic_DNA"/>
</dbReference>
<evidence type="ECO:0000256" key="1">
    <source>
        <dbReference type="ARBA" id="ARBA00008001"/>
    </source>
</evidence>
<dbReference type="OrthoDB" id="289721at2759"/>
<keyword evidence="5 13" id="KW-0808">Transferase</keyword>
<dbReference type="GO" id="GO:0000333">
    <property type="term" value="C:telomerase catalytic core complex"/>
    <property type="evidence" value="ECO:0007669"/>
    <property type="project" value="TreeGrafter"/>
</dbReference>
<evidence type="ECO:0000313" key="15">
    <source>
        <dbReference type="EMBL" id="EFO63565.1"/>
    </source>
</evidence>
<evidence type="ECO:0000313" key="16">
    <source>
        <dbReference type="Proteomes" id="UP000008974"/>
    </source>
</evidence>
<evidence type="ECO:0000256" key="4">
    <source>
        <dbReference type="ARBA" id="ARBA00022454"/>
    </source>
</evidence>
<evidence type="ECO:0000256" key="12">
    <source>
        <dbReference type="ARBA" id="ARBA00048173"/>
    </source>
</evidence>
<evidence type="ECO:0000259" key="14">
    <source>
        <dbReference type="PROSITE" id="PS50878"/>
    </source>
</evidence>
<dbReference type="PANTHER" id="PTHR12066">
    <property type="entry name" value="TELOMERASE REVERSE TRANSCRIPTASE"/>
    <property type="match status" value="1"/>
</dbReference>
<accession>E1F1V0</accession>
<keyword evidence="9 13" id="KW-0779">Telomere</keyword>
<name>E1F1V0_GIAIA</name>
<dbReference type="InterPro" id="IPR003545">
    <property type="entry name" value="Telomerase_RT"/>
</dbReference>
<comment type="function">
    <text evidence="13">Telomerase is a ribonucleoprotein enzyme essential for the replication of chromosome termini in most eukaryotes. It elongates telomeres. It is a reverse transcriptase that adds simple sequence repeats to chromosome ends by copying a template sequence within the RNA component of the enzyme.</text>
</comment>
<proteinExistence type="inferred from homology"/>
<dbReference type="SUPFAM" id="SSF56672">
    <property type="entry name" value="DNA/RNA polymerases"/>
    <property type="match status" value="1"/>
</dbReference>
<evidence type="ECO:0000256" key="13">
    <source>
        <dbReference type="RuleBase" id="RU365061"/>
    </source>
</evidence>